<reference evidence="4" key="2">
    <citation type="submission" date="2021-04" db="EMBL/GenBank/DDBJ databases">
        <authorList>
            <person name="Gilroy R."/>
        </authorList>
    </citation>
    <scope>NUCLEOTIDE SEQUENCE</scope>
    <source>
        <strain evidence="4">ChiSxjej5B17-1746</strain>
    </source>
</reference>
<gene>
    <name evidence="4" type="ORF">H9874_05640</name>
</gene>
<evidence type="ECO:0000313" key="5">
    <source>
        <dbReference type="Proteomes" id="UP000824264"/>
    </source>
</evidence>
<name>A0A9D1U8H2_9BACT</name>
<proteinExistence type="predicted"/>
<dbReference type="Proteomes" id="UP000824264">
    <property type="component" value="Unassembled WGS sequence"/>
</dbReference>
<dbReference type="Gene3D" id="3.40.630.30">
    <property type="match status" value="1"/>
</dbReference>
<sequence>MIRIAKAEEGDLPAILDLQRLAYQSEARLLGNVRIPPLLQTLEDMREEFRCGVFLKALDEGRNIVGSVRGLARDGTLFVGKLMVHPDHQRQGLGSRLLLELEKVCPQPRLELFTSDRSAANIRLYERNGYARFSEKAVSPDLTFVYLEKRLSV</sequence>
<comment type="caution">
    <text evidence="4">The sequence shown here is derived from an EMBL/GenBank/DDBJ whole genome shotgun (WGS) entry which is preliminary data.</text>
</comment>
<dbReference type="PANTHER" id="PTHR43800">
    <property type="entry name" value="PEPTIDYL-LYSINE N-ACETYLTRANSFERASE YJAB"/>
    <property type="match status" value="1"/>
</dbReference>
<dbReference type="SUPFAM" id="SSF55729">
    <property type="entry name" value="Acyl-CoA N-acyltransferases (Nat)"/>
    <property type="match status" value="1"/>
</dbReference>
<organism evidence="4 5">
    <name type="scientific">Candidatus Bilophila faecipullorum</name>
    <dbReference type="NCBI Taxonomy" id="2838482"/>
    <lineage>
        <taxon>Bacteria</taxon>
        <taxon>Pseudomonadati</taxon>
        <taxon>Thermodesulfobacteriota</taxon>
        <taxon>Desulfovibrionia</taxon>
        <taxon>Desulfovibrionales</taxon>
        <taxon>Desulfovibrionaceae</taxon>
        <taxon>Bilophila</taxon>
    </lineage>
</organism>
<dbReference type="CDD" id="cd04301">
    <property type="entry name" value="NAT_SF"/>
    <property type="match status" value="1"/>
</dbReference>
<keyword evidence="2" id="KW-0012">Acyltransferase</keyword>
<reference evidence="4" key="1">
    <citation type="journal article" date="2021" name="PeerJ">
        <title>Extensive microbial diversity within the chicken gut microbiome revealed by metagenomics and culture.</title>
        <authorList>
            <person name="Gilroy R."/>
            <person name="Ravi A."/>
            <person name="Getino M."/>
            <person name="Pursley I."/>
            <person name="Horton D.L."/>
            <person name="Alikhan N.F."/>
            <person name="Baker D."/>
            <person name="Gharbi K."/>
            <person name="Hall N."/>
            <person name="Watson M."/>
            <person name="Adriaenssens E.M."/>
            <person name="Foster-Nyarko E."/>
            <person name="Jarju S."/>
            <person name="Secka A."/>
            <person name="Antonio M."/>
            <person name="Oren A."/>
            <person name="Chaudhuri R.R."/>
            <person name="La Ragione R."/>
            <person name="Hildebrand F."/>
            <person name="Pallen M.J."/>
        </authorList>
    </citation>
    <scope>NUCLEOTIDE SEQUENCE</scope>
    <source>
        <strain evidence="4">ChiSxjej5B17-1746</strain>
    </source>
</reference>
<evidence type="ECO:0000313" key="4">
    <source>
        <dbReference type="EMBL" id="HIW78614.1"/>
    </source>
</evidence>
<keyword evidence="1" id="KW-0808">Transferase</keyword>
<dbReference type="InterPro" id="IPR000182">
    <property type="entry name" value="GNAT_dom"/>
</dbReference>
<feature type="domain" description="N-acetyltransferase" evidence="3">
    <location>
        <begin position="2"/>
        <end position="152"/>
    </location>
</feature>
<dbReference type="InterPro" id="IPR016181">
    <property type="entry name" value="Acyl_CoA_acyltransferase"/>
</dbReference>
<accession>A0A9D1U8H2</accession>
<evidence type="ECO:0000259" key="3">
    <source>
        <dbReference type="PROSITE" id="PS51186"/>
    </source>
</evidence>
<evidence type="ECO:0000256" key="2">
    <source>
        <dbReference type="ARBA" id="ARBA00023315"/>
    </source>
</evidence>
<dbReference type="EMBL" id="DXGI01000204">
    <property type="protein sequence ID" value="HIW78614.1"/>
    <property type="molecule type" value="Genomic_DNA"/>
</dbReference>
<dbReference type="PROSITE" id="PS51186">
    <property type="entry name" value="GNAT"/>
    <property type="match status" value="1"/>
</dbReference>
<evidence type="ECO:0000256" key="1">
    <source>
        <dbReference type="ARBA" id="ARBA00022679"/>
    </source>
</evidence>
<dbReference type="Pfam" id="PF00583">
    <property type="entry name" value="Acetyltransf_1"/>
    <property type="match status" value="1"/>
</dbReference>
<dbReference type="AlphaFoldDB" id="A0A9D1U8H2"/>
<protein>
    <submittedName>
        <fullName evidence="4">GNAT family N-acetyltransferase</fullName>
    </submittedName>
</protein>
<dbReference type="GO" id="GO:0016747">
    <property type="term" value="F:acyltransferase activity, transferring groups other than amino-acyl groups"/>
    <property type="evidence" value="ECO:0007669"/>
    <property type="project" value="InterPro"/>
</dbReference>
<dbReference type="PANTHER" id="PTHR43800:SF1">
    <property type="entry name" value="PEPTIDYL-LYSINE N-ACETYLTRANSFERASE YJAB"/>
    <property type="match status" value="1"/>
</dbReference>